<dbReference type="VEuPathDB" id="VectorBase:AMIN006381"/>
<protein>
    <submittedName>
        <fullName evidence="1">Uncharacterized protein</fullName>
    </submittedName>
</protein>
<evidence type="ECO:0000313" key="1">
    <source>
        <dbReference type="EnsemblMetazoa" id="AMIN006381-PA"/>
    </source>
</evidence>
<name>A0A182W7Q8_9DIPT</name>
<sequence>MVLSRLTVAQIRAGSGHRDRPTRLEAFARTFGPNARHGTRHSYAGLRAIGIGILASSRVSQLRSRAVSTCMLFTVFEFGVISVS</sequence>
<dbReference type="Proteomes" id="UP000075920">
    <property type="component" value="Unassembled WGS sequence"/>
</dbReference>
<accession>A0A182W7Q8</accession>
<proteinExistence type="predicted"/>
<reference evidence="2" key="1">
    <citation type="submission" date="2013-03" db="EMBL/GenBank/DDBJ databases">
        <title>The Genome Sequence of Anopheles minimus MINIMUS1.</title>
        <authorList>
            <consortium name="The Broad Institute Genomics Platform"/>
            <person name="Neafsey D.E."/>
            <person name="Walton C."/>
            <person name="Walker B."/>
            <person name="Young S.K."/>
            <person name="Zeng Q."/>
            <person name="Gargeya S."/>
            <person name="Fitzgerald M."/>
            <person name="Haas B."/>
            <person name="Abouelleil A."/>
            <person name="Allen A.W."/>
            <person name="Alvarado L."/>
            <person name="Arachchi H.M."/>
            <person name="Berlin A.M."/>
            <person name="Chapman S.B."/>
            <person name="Gainer-Dewar J."/>
            <person name="Goldberg J."/>
            <person name="Griggs A."/>
            <person name="Gujja S."/>
            <person name="Hansen M."/>
            <person name="Howarth C."/>
            <person name="Imamovic A."/>
            <person name="Ireland A."/>
            <person name="Larimer J."/>
            <person name="McCowan C."/>
            <person name="Murphy C."/>
            <person name="Pearson M."/>
            <person name="Poon T.W."/>
            <person name="Priest M."/>
            <person name="Roberts A."/>
            <person name="Saif S."/>
            <person name="Shea T."/>
            <person name="Sisk P."/>
            <person name="Sykes S."/>
            <person name="Wortman J."/>
            <person name="Nusbaum C."/>
            <person name="Birren B."/>
        </authorList>
    </citation>
    <scope>NUCLEOTIDE SEQUENCE [LARGE SCALE GENOMIC DNA]</scope>
    <source>
        <strain evidence="2">MINIMUS1</strain>
    </source>
</reference>
<dbReference type="AlphaFoldDB" id="A0A182W7Q8"/>
<organism evidence="1 2">
    <name type="scientific">Anopheles minimus</name>
    <dbReference type="NCBI Taxonomy" id="112268"/>
    <lineage>
        <taxon>Eukaryota</taxon>
        <taxon>Metazoa</taxon>
        <taxon>Ecdysozoa</taxon>
        <taxon>Arthropoda</taxon>
        <taxon>Hexapoda</taxon>
        <taxon>Insecta</taxon>
        <taxon>Pterygota</taxon>
        <taxon>Neoptera</taxon>
        <taxon>Endopterygota</taxon>
        <taxon>Diptera</taxon>
        <taxon>Nematocera</taxon>
        <taxon>Culicoidea</taxon>
        <taxon>Culicidae</taxon>
        <taxon>Anophelinae</taxon>
        <taxon>Anopheles</taxon>
    </lineage>
</organism>
<keyword evidence="2" id="KW-1185">Reference proteome</keyword>
<evidence type="ECO:0000313" key="2">
    <source>
        <dbReference type="Proteomes" id="UP000075920"/>
    </source>
</evidence>
<reference evidence="1" key="2">
    <citation type="submission" date="2020-05" db="UniProtKB">
        <authorList>
            <consortium name="EnsemblMetazoa"/>
        </authorList>
    </citation>
    <scope>IDENTIFICATION</scope>
    <source>
        <strain evidence="1">MINIMUS1</strain>
    </source>
</reference>
<dbReference type="EnsemblMetazoa" id="AMIN006381-RA">
    <property type="protein sequence ID" value="AMIN006381-PA"/>
    <property type="gene ID" value="AMIN006381"/>
</dbReference>